<name>A0ABN9CTX8_9NEOB</name>
<accession>A0ABN9CTX8</accession>
<proteinExistence type="predicted"/>
<dbReference type="EMBL" id="CATNWA010012510">
    <property type="protein sequence ID" value="CAI9563589.1"/>
    <property type="molecule type" value="Genomic_DNA"/>
</dbReference>
<comment type="caution">
    <text evidence="1">The sequence shown here is derived from an EMBL/GenBank/DDBJ whole genome shotgun (WGS) entry which is preliminary data.</text>
</comment>
<organism evidence="1 2">
    <name type="scientific">Staurois parvus</name>
    <dbReference type="NCBI Taxonomy" id="386267"/>
    <lineage>
        <taxon>Eukaryota</taxon>
        <taxon>Metazoa</taxon>
        <taxon>Chordata</taxon>
        <taxon>Craniata</taxon>
        <taxon>Vertebrata</taxon>
        <taxon>Euteleostomi</taxon>
        <taxon>Amphibia</taxon>
        <taxon>Batrachia</taxon>
        <taxon>Anura</taxon>
        <taxon>Neobatrachia</taxon>
        <taxon>Ranoidea</taxon>
        <taxon>Ranidae</taxon>
        <taxon>Staurois</taxon>
    </lineage>
</organism>
<gene>
    <name evidence="1" type="ORF">SPARVUS_LOCUS5756167</name>
</gene>
<reference evidence="1" key="1">
    <citation type="submission" date="2023-05" db="EMBL/GenBank/DDBJ databases">
        <authorList>
            <person name="Stuckert A."/>
        </authorList>
    </citation>
    <scope>NUCLEOTIDE SEQUENCE</scope>
</reference>
<dbReference type="Proteomes" id="UP001162483">
    <property type="component" value="Unassembled WGS sequence"/>
</dbReference>
<sequence length="60" mass="7127">MQLCRPLFAWAREPIHLNGLPCLVTRREEVPALFWKTQPALEPRFPLRLRFPVRAACHYI</sequence>
<evidence type="ECO:0000313" key="1">
    <source>
        <dbReference type="EMBL" id="CAI9563589.1"/>
    </source>
</evidence>
<protein>
    <submittedName>
        <fullName evidence="1">Uncharacterized protein</fullName>
    </submittedName>
</protein>
<evidence type="ECO:0000313" key="2">
    <source>
        <dbReference type="Proteomes" id="UP001162483"/>
    </source>
</evidence>
<keyword evidence="2" id="KW-1185">Reference proteome</keyword>